<accession>A0A2P2PHS5</accession>
<protein>
    <submittedName>
        <fullName evidence="1">Uncharacterized protein</fullName>
    </submittedName>
</protein>
<reference evidence="1" key="1">
    <citation type="submission" date="2018-02" db="EMBL/GenBank/DDBJ databases">
        <title>Rhizophora mucronata_Transcriptome.</title>
        <authorList>
            <person name="Meera S.P."/>
            <person name="Sreeshan A."/>
            <person name="Augustine A."/>
        </authorList>
    </citation>
    <scope>NUCLEOTIDE SEQUENCE</scope>
    <source>
        <tissue evidence="1">Leaf</tissue>
    </source>
</reference>
<dbReference type="EMBL" id="GGEC01073791">
    <property type="protein sequence ID" value="MBX54275.1"/>
    <property type="molecule type" value="Transcribed_RNA"/>
</dbReference>
<evidence type="ECO:0000313" key="1">
    <source>
        <dbReference type="EMBL" id="MBX54275.1"/>
    </source>
</evidence>
<organism evidence="1">
    <name type="scientific">Rhizophora mucronata</name>
    <name type="common">Asiatic mangrove</name>
    <dbReference type="NCBI Taxonomy" id="61149"/>
    <lineage>
        <taxon>Eukaryota</taxon>
        <taxon>Viridiplantae</taxon>
        <taxon>Streptophyta</taxon>
        <taxon>Embryophyta</taxon>
        <taxon>Tracheophyta</taxon>
        <taxon>Spermatophyta</taxon>
        <taxon>Magnoliopsida</taxon>
        <taxon>eudicotyledons</taxon>
        <taxon>Gunneridae</taxon>
        <taxon>Pentapetalae</taxon>
        <taxon>rosids</taxon>
        <taxon>fabids</taxon>
        <taxon>Malpighiales</taxon>
        <taxon>Rhizophoraceae</taxon>
        <taxon>Rhizophora</taxon>
    </lineage>
</organism>
<sequence length="33" mass="3597">MGLAMHLFCHQPANLLLLRAPIAEKSLSGTESF</sequence>
<name>A0A2P2PHS5_RHIMU</name>
<proteinExistence type="predicted"/>
<dbReference type="AlphaFoldDB" id="A0A2P2PHS5"/>